<dbReference type="PANTHER" id="PTHR15710">
    <property type="entry name" value="E3 UBIQUITIN-PROTEIN LIGASE PRAJA"/>
    <property type="match status" value="1"/>
</dbReference>
<reference evidence="9" key="1">
    <citation type="journal article" date="2019" name="Gigascience">
        <title>De novo genome assembly of the endangered Acer yangbiense, a plant species with extremely small populations endemic to Yunnan Province, China.</title>
        <authorList>
            <person name="Yang J."/>
            <person name="Wariss H.M."/>
            <person name="Tao L."/>
            <person name="Zhang R."/>
            <person name="Yun Q."/>
            <person name="Hollingsworth P."/>
            <person name="Dao Z."/>
            <person name="Luo G."/>
            <person name="Guo H."/>
            <person name="Ma Y."/>
            <person name="Sun W."/>
        </authorList>
    </citation>
    <scope>NUCLEOTIDE SEQUENCE [LARGE SCALE GENOMIC DNA]</scope>
    <source>
        <strain evidence="9">cv. br00</strain>
    </source>
</reference>
<proteinExistence type="predicted"/>
<comment type="caution">
    <text evidence="8">The sequence shown here is derived from an EMBL/GenBank/DDBJ whole genome shotgun (WGS) entry which is preliminary data.</text>
</comment>
<dbReference type="AlphaFoldDB" id="A0A5N5JDP7"/>
<dbReference type="Pfam" id="PF13639">
    <property type="entry name" value="zf-RING_2"/>
    <property type="match status" value="1"/>
</dbReference>
<organism evidence="8 9">
    <name type="scientific">Salix brachista</name>
    <dbReference type="NCBI Taxonomy" id="2182728"/>
    <lineage>
        <taxon>Eukaryota</taxon>
        <taxon>Viridiplantae</taxon>
        <taxon>Streptophyta</taxon>
        <taxon>Embryophyta</taxon>
        <taxon>Tracheophyta</taxon>
        <taxon>Spermatophyta</taxon>
        <taxon>Magnoliopsida</taxon>
        <taxon>eudicotyledons</taxon>
        <taxon>Gunneridae</taxon>
        <taxon>Pentapetalae</taxon>
        <taxon>rosids</taxon>
        <taxon>fabids</taxon>
        <taxon>Malpighiales</taxon>
        <taxon>Salicaceae</taxon>
        <taxon>Saliceae</taxon>
        <taxon>Salix</taxon>
    </lineage>
</organism>
<dbReference type="Gene3D" id="3.30.40.10">
    <property type="entry name" value="Zinc/RING finger domain, C3HC4 (zinc finger)"/>
    <property type="match status" value="1"/>
</dbReference>
<evidence type="ECO:0000256" key="1">
    <source>
        <dbReference type="ARBA" id="ARBA00000900"/>
    </source>
</evidence>
<keyword evidence="4 6" id="KW-0863">Zinc-finger</keyword>
<evidence type="ECO:0000256" key="5">
    <source>
        <dbReference type="ARBA" id="ARBA00022833"/>
    </source>
</evidence>
<feature type="domain" description="RING-type" evidence="7">
    <location>
        <begin position="160"/>
        <end position="201"/>
    </location>
</feature>
<dbReference type="InterPro" id="IPR001841">
    <property type="entry name" value="Znf_RING"/>
</dbReference>
<dbReference type="GO" id="GO:0016567">
    <property type="term" value="P:protein ubiquitination"/>
    <property type="evidence" value="ECO:0007669"/>
    <property type="project" value="TreeGrafter"/>
</dbReference>
<name>A0A5N5JDP7_9ROSI</name>
<evidence type="ECO:0000256" key="6">
    <source>
        <dbReference type="PROSITE-ProRule" id="PRU00175"/>
    </source>
</evidence>
<dbReference type="SUPFAM" id="SSF57850">
    <property type="entry name" value="RING/U-box"/>
    <property type="match status" value="1"/>
</dbReference>
<evidence type="ECO:0000259" key="7">
    <source>
        <dbReference type="PROSITE" id="PS50089"/>
    </source>
</evidence>
<evidence type="ECO:0000256" key="4">
    <source>
        <dbReference type="ARBA" id="ARBA00022771"/>
    </source>
</evidence>
<dbReference type="EC" id="2.3.2.27" evidence="2"/>
<dbReference type="FunFam" id="3.30.40.10:FF:000360">
    <property type="entry name" value="E3 ubiquitin-protein ligase, putative"/>
    <property type="match status" value="1"/>
</dbReference>
<keyword evidence="3" id="KW-0479">Metal-binding</keyword>
<evidence type="ECO:0000313" key="9">
    <source>
        <dbReference type="Proteomes" id="UP000326939"/>
    </source>
</evidence>
<accession>A0A5N5JDP7</accession>
<evidence type="ECO:0000256" key="2">
    <source>
        <dbReference type="ARBA" id="ARBA00012483"/>
    </source>
</evidence>
<dbReference type="GO" id="GO:0061630">
    <property type="term" value="F:ubiquitin protein ligase activity"/>
    <property type="evidence" value="ECO:0007669"/>
    <property type="project" value="UniProtKB-EC"/>
</dbReference>
<protein>
    <recommendedName>
        <fullName evidence="2">RING-type E3 ubiquitin transferase</fullName>
        <ecNumber evidence="2">2.3.2.27</ecNumber>
    </recommendedName>
</protein>
<gene>
    <name evidence="8" type="ORF">DKX38_026582</name>
</gene>
<comment type="catalytic activity">
    <reaction evidence="1">
        <text>S-ubiquitinyl-[E2 ubiquitin-conjugating enzyme]-L-cysteine + [acceptor protein]-L-lysine = [E2 ubiquitin-conjugating enzyme]-L-cysteine + N(6)-ubiquitinyl-[acceptor protein]-L-lysine.</text>
        <dbReference type="EC" id="2.3.2.27"/>
    </reaction>
</comment>
<dbReference type="InterPro" id="IPR013083">
    <property type="entry name" value="Znf_RING/FYVE/PHD"/>
</dbReference>
<dbReference type="SMART" id="SM00184">
    <property type="entry name" value="RING"/>
    <property type="match status" value="1"/>
</dbReference>
<dbReference type="GO" id="GO:0008270">
    <property type="term" value="F:zinc ion binding"/>
    <property type="evidence" value="ECO:0007669"/>
    <property type="project" value="UniProtKB-KW"/>
</dbReference>
<dbReference type="EMBL" id="VDCV01000017">
    <property type="protein sequence ID" value="KAB5515934.1"/>
    <property type="molecule type" value="Genomic_DNA"/>
</dbReference>
<sequence length="207" mass="23221">MEPRSSSVYSAQFLAKKITVEFIIVKESQVGLQINRQSFLLRLWELVLRNHRYNRMLTSADISLSPALKASLHFAIAIQARKLRGEIDHIFVCVLKPDSLPPAFNIMTGIHVDEDKVVSWDVVENPENPVLPACKPPIPCLKKVKIEQQILGSMDEELICAICLQDFPDGTEAAATKCSHLFHCHCIVKWLSKSTSCPMCRSKLPVG</sequence>
<dbReference type="Proteomes" id="UP000326939">
    <property type="component" value="Chromosome 17"/>
</dbReference>
<keyword evidence="9" id="KW-1185">Reference proteome</keyword>
<evidence type="ECO:0000313" key="8">
    <source>
        <dbReference type="EMBL" id="KAB5515934.1"/>
    </source>
</evidence>
<keyword evidence="5" id="KW-0862">Zinc</keyword>
<dbReference type="PANTHER" id="PTHR15710:SF217">
    <property type="entry name" value="E3 UBIQUITIN-PROTEIN LIGASE RDUF2"/>
    <property type="match status" value="1"/>
</dbReference>
<dbReference type="PROSITE" id="PS50089">
    <property type="entry name" value="ZF_RING_2"/>
    <property type="match status" value="1"/>
</dbReference>
<evidence type="ECO:0000256" key="3">
    <source>
        <dbReference type="ARBA" id="ARBA00022723"/>
    </source>
</evidence>
<dbReference type="GO" id="GO:0005737">
    <property type="term" value="C:cytoplasm"/>
    <property type="evidence" value="ECO:0007669"/>
    <property type="project" value="TreeGrafter"/>
</dbReference>